<sequence>MCFVEHKVTRVQGFFGILLHPVNRVPIDIVEHKVTRVQGFFGILLHPVNRVPIDMYAPMFLCDIICFLIVIFGYSDFGTDQGGGSVAAYFEENKVPGTLVAMLIIQFVLIVTDRALFLRKFLFGKLCFQLLLVIFIHIWIFFLLPAATDRLFVNNFTCKLWYFVKSIYFLISAKQIRCGYPKFSVGNVLTRNYNYLNYALKNCYMKVPFLYELGVLTDWIWKDTSLNLGDWITLHDIYQKIANLKCIRKWEEDFPSPKGVKQRPFIKYGYGGVLLVLIILIIWFPLVLFSMANTVGTRSTPVMCTCRLSIAGYQPLFDSTAQLGDIQPLSSAEYEALYYKYRNSKTALSYIADYTELDVVKATINGNSASRWQISPPAREYLMSNLNGSNSMSMQFEWNFKRAPDENLQYGVVEDFRIIELPPGDKIRQDLIAMIDGNSTTPILIPDLFPSMVKVPGEGKSEHVEALLREHLKGSKLSIETTYADVFLELVSANGVEYWRLKMIDSNFDPVRKLDPIIRDDLVFYGFVDKVFPKSFSFITGGGILGLYISIVFLLGQYIRGFVVDSMQMIMFEELPNVDKILDLCHKIFFVRDVSRFDLEEALYANLVFIFRSPATLIRWTKERPG</sequence>
<evidence type="ECO:0000313" key="1">
    <source>
        <dbReference type="Proteomes" id="UP000887580"/>
    </source>
</evidence>
<reference evidence="2" key="1">
    <citation type="submission" date="2022-11" db="UniProtKB">
        <authorList>
            <consortium name="WormBaseParasite"/>
        </authorList>
    </citation>
    <scope>IDENTIFICATION</scope>
</reference>
<name>A0AC35GW25_9BILA</name>
<evidence type="ECO:0000313" key="2">
    <source>
        <dbReference type="WBParaSite" id="PS1159_v2.g9309.t2"/>
    </source>
</evidence>
<proteinExistence type="predicted"/>
<accession>A0AC35GW25</accession>
<dbReference type="Proteomes" id="UP000887580">
    <property type="component" value="Unplaced"/>
</dbReference>
<organism evidence="1 2">
    <name type="scientific">Panagrolaimus sp. PS1159</name>
    <dbReference type="NCBI Taxonomy" id="55785"/>
    <lineage>
        <taxon>Eukaryota</taxon>
        <taxon>Metazoa</taxon>
        <taxon>Ecdysozoa</taxon>
        <taxon>Nematoda</taxon>
        <taxon>Chromadorea</taxon>
        <taxon>Rhabditida</taxon>
        <taxon>Tylenchina</taxon>
        <taxon>Panagrolaimomorpha</taxon>
        <taxon>Panagrolaimoidea</taxon>
        <taxon>Panagrolaimidae</taxon>
        <taxon>Panagrolaimus</taxon>
    </lineage>
</organism>
<dbReference type="WBParaSite" id="PS1159_v2.g9309.t2">
    <property type="protein sequence ID" value="PS1159_v2.g9309.t2"/>
    <property type="gene ID" value="PS1159_v2.g9309"/>
</dbReference>
<protein>
    <submittedName>
        <fullName evidence="2">Piezo non-specific cation channel R-Ras-binding domain-containing protein</fullName>
    </submittedName>
</protein>